<gene>
    <name evidence="2" type="ORF">OH76DRAFT_1079378</name>
</gene>
<name>A0A371DP40_9APHY</name>
<feature type="compositionally biased region" description="Polar residues" evidence="1">
    <location>
        <begin position="1"/>
        <end position="22"/>
    </location>
</feature>
<dbReference type="AlphaFoldDB" id="A0A371DP40"/>
<sequence>MWVQEDLSSSSASNAAWQTTQLPKHPKEKTRLQRRVARLDPSGRAPCPPPMTCQSRLARCPCREPGRTARAMKTGDLSPAVMSLDTAGILLHNCIRQRRLKPPPKSVTNPPRGLLCQRVTAVDDPFICIEDKCDVVVIVDMDKPADRVDEAICKIMGNLTNQEVCELEINQKTGEPSR</sequence>
<reference evidence="2 3" key="1">
    <citation type="journal article" date="2018" name="Biotechnol. Biofuels">
        <title>Integrative visual omics of the white-rot fungus Polyporus brumalis exposes the biotechnological potential of its oxidative enzymes for delignifying raw plant biomass.</title>
        <authorList>
            <person name="Miyauchi S."/>
            <person name="Rancon A."/>
            <person name="Drula E."/>
            <person name="Hage H."/>
            <person name="Chaduli D."/>
            <person name="Favel A."/>
            <person name="Grisel S."/>
            <person name="Henrissat B."/>
            <person name="Herpoel-Gimbert I."/>
            <person name="Ruiz-Duenas F.J."/>
            <person name="Chevret D."/>
            <person name="Hainaut M."/>
            <person name="Lin J."/>
            <person name="Wang M."/>
            <person name="Pangilinan J."/>
            <person name="Lipzen A."/>
            <person name="Lesage-Meessen L."/>
            <person name="Navarro D."/>
            <person name="Riley R."/>
            <person name="Grigoriev I.V."/>
            <person name="Zhou S."/>
            <person name="Raouche S."/>
            <person name="Rosso M.N."/>
        </authorList>
    </citation>
    <scope>NUCLEOTIDE SEQUENCE [LARGE SCALE GENOMIC DNA]</scope>
    <source>
        <strain evidence="2 3">BRFM 1820</strain>
    </source>
</reference>
<dbReference type="EMBL" id="KZ857385">
    <property type="protein sequence ID" value="RDX54268.1"/>
    <property type="molecule type" value="Genomic_DNA"/>
</dbReference>
<protein>
    <submittedName>
        <fullName evidence="2">Uncharacterized protein</fullName>
    </submittedName>
</protein>
<proteinExistence type="predicted"/>
<evidence type="ECO:0000313" key="3">
    <source>
        <dbReference type="Proteomes" id="UP000256964"/>
    </source>
</evidence>
<evidence type="ECO:0000313" key="2">
    <source>
        <dbReference type="EMBL" id="RDX54268.1"/>
    </source>
</evidence>
<keyword evidence="3" id="KW-1185">Reference proteome</keyword>
<feature type="region of interest" description="Disordered" evidence="1">
    <location>
        <begin position="1"/>
        <end position="31"/>
    </location>
</feature>
<evidence type="ECO:0000256" key="1">
    <source>
        <dbReference type="SAM" id="MobiDB-lite"/>
    </source>
</evidence>
<organism evidence="2 3">
    <name type="scientific">Lentinus brumalis</name>
    <dbReference type="NCBI Taxonomy" id="2498619"/>
    <lineage>
        <taxon>Eukaryota</taxon>
        <taxon>Fungi</taxon>
        <taxon>Dikarya</taxon>
        <taxon>Basidiomycota</taxon>
        <taxon>Agaricomycotina</taxon>
        <taxon>Agaricomycetes</taxon>
        <taxon>Polyporales</taxon>
        <taxon>Polyporaceae</taxon>
        <taxon>Lentinus</taxon>
    </lineage>
</organism>
<dbReference type="Proteomes" id="UP000256964">
    <property type="component" value="Unassembled WGS sequence"/>
</dbReference>
<accession>A0A371DP40</accession>